<keyword evidence="1" id="KW-0472">Membrane</keyword>
<dbReference type="AlphaFoldDB" id="A0A9W6DHQ2"/>
<organism evidence="2 3">
    <name type="scientific">Vallitalea longa</name>
    <dbReference type="NCBI Taxonomy" id="2936439"/>
    <lineage>
        <taxon>Bacteria</taxon>
        <taxon>Bacillati</taxon>
        <taxon>Bacillota</taxon>
        <taxon>Clostridia</taxon>
        <taxon>Lachnospirales</taxon>
        <taxon>Vallitaleaceae</taxon>
        <taxon>Vallitalea</taxon>
    </lineage>
</organism>
<evidence type="ECO:0000256" key="1">
    <source>
        <dbReference type="SAM" id="Phobius"/>
    </source>
</evidence>
<evidence type="ECO:0000313" key="3">
    <source>
        <dbReference type="Proteomes" id="UP001144256"/>
    </source>
</evidence>
<name>A0A9W6DHQ2_9FIRM</name>
<evidence type="ECO:0000313" key="2">
    <source>
        <dbReference type="EMBL" id="GKX31084.1"/>
    </source>
</evidence>
<dbReference type="EMBL" id="BRLB01000014">
    <property type="protein sequence ID" value="GKX31084.1"/>
    <property type="molecule type" value="Genomic_DNA"/>
</dbReference>
<feature type="transmembrane region" description="Helical" evidence="1">
    <location>
        <begin position="7"/>
        <end position="24"/>
    </location>
</feature>
<keyword evidence="1" id="KW-0812">Transmembrane</keyword>
<accession>A0A9W6DHQ2</accession>
<proteinExistence type="predicted"/>
<protein>
    <submittedName>
        <fullName evidence="2">Uncharacterized protein</fullName>
    </submittedName>
</protein>
<dbReference type="Proteomes" id="UP001144256">
    <property type="component" value="Unassembled WGS sequence"/>
</dbReference>
<dbReference type="RefSeq" id="WP_281817774.1">
    <property type="nucleotide sequence ID" value="NZ_BRLB01000014.1"/>
</dbReference>
<gene>
    <name evidence="2" type="ORF">SH1V18_35640</name>
</gene>
<reference evidence="2" key="1">
    <citation type="submission" date="2022-06" db="EMBL/GenBank/DDBJ databases">
        <title>Vallitalea longa sp. nov., an anaerobic bacterium isolated from marine sediment.</title>
        <authorList>
            <person name="Hirano S."/>
            <person name="Terahara T."/>
            <person name="Mori K."/>
            <person name="Hamada M."/>
            <person name="Matsumoto R."/>
            <person name="Kobayashi T."/>
        </authorList>
    </citation>
    <scope>NUCLEOTIDE SEQUENCE</scope>
    <source>
        <strain evidence="2">SH18-1</strain>
    </source>
</reference>
<keyword evidence="1" id="KW-1133">Transmembrane helix</keyword>
<keyword evidence="3" id="KW-1185">Reference proteome</keyword>
<sequence length="142" mass="16620">MKSRQKTIAFIAIILIVGFIMFIIKPKIIEMKFDRYDKQYLQSYITILDSCDIDNIQETLLTTTNKDIMDKMKVALNEMNRLNPKSRFFALLSDNSDYEDLKWCYDSLEKNPDKETLGSIESVISGLKSLAELTIKRPDYFR</sequence>
<comment type="caution">
    <text evidence="2">The sequence shown here is derived from an EMBL/GenBank/DDBJ whole genome shotgun (WGS) entry which is preliminary data.</text>
</comment>